<evidence type="ECO:0000256" key="1">
    <source>
        <dbReference type="SAM" id="Phobius"/>
    </source>
</evidence>
<keyword evidence="1" id="KW-1133">Transmembrane helix</keyword>
<proteinExistence type="predicted"/>
<dbReference type="AlphaFoldDB" id="A0A1Y2AAC6"/>
<feature type="transmembrane region" description="Helical" evidence="1">
    <location>
        <begin position="345"/>
        <end position="368"/>
    </location>
</feature>
<keyword evidence="1" id="KW-0472">Membrane</keyword>
<protein>
    <submittedName>
        <fullName evidence="2">Uncharacterized protein</fullName>
    </submittedName>
</protein>
<feature type="transmembrane region" description="Helical" evidence="1">
    <location>
        <begin position="41"/>
        <end position="60"/>
    </location>
</feature>
<feature type="transmembrane region" description="Helical" evidence="1">
    <location>
        <begin position="100"/>
        <end position="118"/>
    </location>
</feature>
<dbReference type="OrthoDB" id="3945378at2759"/>
<keyword evidence="1" id="KW-0812">Transmembrane</keyword>
<comment type="caution">
    <text evidence="2">The sequence shown here is derived from an EMBL/GenBank/DDBJ whole genome shotgun (WGS) entry which is preliminary data.</text>
</comment>
<dbReference type="STRING" id="1231657.A0A1Y2AAC6"/>
<organism evidence="2 3">
    <name type="scientific">Clohesyomyces aquaticus</name>
    <dbReference type="NCBI Taxonomy" id="1231657"/>
    <lineage>
        <taxon>Eukaryota</taxon>
        <taxon>Fungi</taxon>
        <taxon>Dikarya</taxon>
        <taxon>Ascomycota</taxon>
        <taxon>Pezizomycotina</taxon>
        <taxon>Dothideomycetes</taxon>
        <taxon>Pleosporomycetidae</taxon>
        <taxon>Pleosporales</taxon>
        <taxon>Lindgomycetaceae</taxon>
        <taxon>Clohesyomyces</taxon>
    </lineage>
</organism>
<evidence type="ECO:0000313" key="2">
    <source>
        <dbReference type="EMBL" id="ORY19257.1"/>
    </source>
</evidence>
<feature type="transmembrane region" description="Helical" evidence="1">
    <location>
        <begin position="380"/>
        <end position="400"/>
    </location>
</feature>
<gene>
    <name evidence="2" type="ORF">BCR34DRAFT_209121</name>
</gene>
<keyword evidence="3" id="KW-1185">Reference proteome</keyword>
<accession>A0A1Y2AAC6</accession>
<feature type="transmembrane region" description="Helical" evidence="1">
    <location>
        <begin position="67"/>
        <end position="88"/>
    </location>
</feature>
<sequence>MRILYALLPAVSGTPLHYLSKWKLIQARSQPNCGFLGNSDFYGLGIRIGIYLQWIASLLANYYIPEAVCSSILTNTIFLLAVFATLVRSSARGELETVEIVILLQLCYGFILSVLSIWGHRVRSRIGGHATFSLAGSSFRLALCTAVTTFSVWFWSTSAESNIANGCPTFMFLLAKIPIGQPLRRFYQVQSVVVLSIYILAVLWQCVSLFSSSIYAFIDTGLPSALIAGLEIGTTGGSHQQFWERFSHQWTSTAVLRVWVAANVGALARDCSLFNIPIINATICLLWLAMQFSWIFLFGKPLPFEKIPLLHWNVFPFSISQVPYSKPISYVVGIISKVPWNRITAAFNCFCLVWAIISVETTIAWNHIHGLYSINSTGQSIPFIIGIVSCLQTIYSLVFLKTRILLTEKIMQILKKPYAPPLADQGHPAGMNDSLKKILGLPMPPLDIVEDRRVDLEEGDVVIFWNRRVERRQSMDCLYRYSSPCNTTDGRSLEKPEFSSSAALILRSINHQLSPPRRAFHARSAKLRLMALLQCPIYSASLESMAEDMFPKLSREPSGESFCPGFFVLERCVPSKQCRPC</sequence>
<evidence type="ECO:0000313" key="3">
    <source>
        <dbReference type="Proteomes" id="UP000193144"/>
    </source>
</evidence>
<reference evidence="2 3" key="1">
    <citation type="submission" date="2016-07" db="EMBL/GenBank/DDBJ databases">
        <title>Pervasive Adenine N6-methylation of Active Genes in Fungi.</title>
        <authorList>
            <consortium name="DOE Joint Genome Institute"/>
            <person name="Mondo S.J."/>
            <person name="Dannebaum R.O."/>
            <person name="Kuo R.C."/>
            <person name="Labutti K."/>
            <person name="Haridas S."/>
            <person name="Kuo A."/>
            <person name="Salamov A."/>
            <person name="Ahrendt S.R."/>
            <person name="Lipzen A."/>
            <person name="Sullivan W."/>
            <person name="Andreopoulos W.B."/>
            <person name="Clum A."/>
            <person name="Lindquist E."/>
            <person name="Daum C."/>
            <person name="Ramamoorthy G.K."/>
            <person name="Gryganskyi A."/>
            <person name="Culley D."/>
            <person name="Magnuson J.K."/>
            <person name="James T.Y."/>
            <person name="O'Malley M.A."/>
            <person name="Stajich J.E."/>
            <person name="Spatafora J.W."/>
            <person name="Visel A."/>
            <person name="Grigoriev I.V."/>
        </authorList>
    </citation>
    <scope>NUCLEOTIDE SEQUENCE [LARGE SCALE GENOMIC DNA]</scope>
    <source>
        <strain evidence="2 3">CBS 115471</strain>
    </source>
</reference>
<dbReference type="Proteomes" id="UP000193144">
    <property type="component" value="Unassembled WGS sequence"/>
</dbReference>
<dbReference type="EMBL" id="MCFA01000003">
    <property type="protein sequence ID" value="ORY19257.1"/>
    <property type="molecule type" value="Genomic_DNA"/>
</dbReference>
<feature type="transmembrane region" description="Helical" evidence="1">
    <location>
        <begin position="278"/>
        <end position="298"/>
    </location>
</feature>
<name>A0A1Y2AAC6_9PLEO</name>
<feature type="transmembrane region" description="Helical" evidence="1">
    <location>
        <begin position="192"/>
        <end position="218"/>
    </location>
</feature>